<organism evidence="1 2">
    <name type="scientific">Dendronalium phyllosphericum CENA369</name>
    <dbReference type="NCBI Taxonomy" id="1725256"/>
    <lineage>
        <taxon>Bacteria</taxon>
        <taxon>Bacillati</taxon>
        <taxon>Cyanobacteriota</taxon>
        <taxon>Cyanophyceae</taxon>
        <taxon>Nostocales</taxon>
        <taxon>Nostocaceae</taxon>
        <taxon>Dendronalium</taxon>
        <taxon>Dendronalium phyllosphericum</taxon>
    </lineage>
</organism>
<accession>A0A8J7IWH9</accession>
<gene>
    <name evidence="1" type="ORF">I8752_36730</name>
</gene>
<evidence type="ECO:0000313" key="2">
    <source>
        <dbReference type="Proteomes" id="UP000662314"/>
    </source>
</evidence>
<reference evidence="1 2" key="1">
    <citation type="journal article" date="2021" name="Int. J. Syst. Evol. Microbiol.">
        <title>Amazonocrinis nigriterrae gen. nov., sp. nov., Atlanticothrix silvestris gen. nov., sp. nov. and Dendronalium phyllosphericum gen. nov., sp. nov., nostocacean cyanobacteria from Brazilian environments.</title>
        <authorList>
            <person name="Alvarenga D.O."/>
            <person name="Andreote A.P.D."/>
            <person name="Branco L.H.Z."/>
            <person name="Delbaje E."/>
            <person name="Cruz R.B."/>
            <person name="Varani A.M."/>
            <person name="Fiore M.F."/>
        </authorList>
    </citation>
    <scope>NUCLEOTIDE SEQUENCE [LARGE SCALE GENOMIC DNA]</scope>
    <source>
        <strain evidence="1 2">CENA369</strain>
    </source>
</reference>
<protein>
    <submittedName>
        <fullName evidence="1">Uncharacterized protein</fullName>
    </submittedName>
</protein>
<proteinExistence type="predicted"/>
<sequence length="95" mass="10778">MQIISVPTVYTCKTPTAGWVNLAQMRQVMDDEDEKVIIVYWLNGDTSVFSGENADAILSALKEAQQRCECENSQKRHTVKLRVPNWVMCRRCGDG</sequence>
<dbReference type="RefSeq" id="WP_214437045.1">
    <property type="nucleotide sequence ID" value="NZ_CAWPUQ010000280.1"/>
</dbReference>
<keyword evidence="2" id="KW-1185">Reference proteome</keyword>
<dbReference type="Proteomes" id="UP000662314">
    <property type="component" value="Unassembled WGS sequence"/>
</dbReference>
<name>A0A8J7IWH9_9NOST</name>
<evidence type="ECO:0000313" key="1">
    <source>
        <dbReference type="EMBL" id="MBH8578387.1"/>
    </source>
</evidence>
<dbReference type="AlphaFoldDB" id="A0A8J7IWH9"/>
<comment type="caution">
    <text evidence="1">The sequence shown here is derived from an EMBL/GenBank/DDBJ whole genome shotgun (WGS) entry which is preliminary data.</text>
</comment>
<dbReference type="EMBL" id="JAECZA010000337">
    <property type="protein sequence ID" value="MBH8578387.1"/>
    <property type="molecule type" value="Genomic_DNA"/>
</dbReference>